<keyword evidence="3" id="KW-1185">Reference proteome</keyword>
<organism evidence="2 3">
    <name type="scientific">Characodon lateralis</name>
    <dbReference type="NCBI Taxonomy" id="208331"/>
    <lineage>
        <taxon>Eukaryota</taxon>
        <taxon>Metazoa</taxon>
        <taxon>Chordata</taxon>
        <taxon>Craniata</taxon>
        <taxon>Vertebrata</taxon>
        <taxon>Euteleostomi</taxon>
        <taxon>Actinopterygii</taxon>
        <taxon>Neopterygii</taxon>
        <taxon>Teleostei</taxon>
        <taxon>Neoteleostei</taxon>
        <taxon>Acanthomorphata</taxon>
        <taxon>Ovalentaria</taxon>
        <taxon>Atherinomorphae</taxon>
        <taxon>Cyprinodontiformes</taxon>
        <taxon>Goodeidae</taxon>
        <taxon>Characodon</taxon>
    </lineage>
</organism>
<gene>
    <name evidence="2" type="ORF">CHARACLAT_007609</name>
</gene>
<dbReference type="EMBL" id="JAHUTJ010025015">
    <property type="protein sequence ID" value="MED6273558.1"/>
    <property type="molecule type" value="Genomic_DNA"/>
</dbReference>
<dbReference type="Proteomes" id="UP001352852">
    <property type="component" value="Unassembled WGS sequence"/>
</dbReference>
<feature type="region of interest" description="Disordered" evidence="1">
    <location>
        <begin position="1"/>
        <end position="23"/>
    </location>
</feature>
<proteinExistence type="predicted"/>
<reference evidence="2 3" key="1">
    <citation type="submission" date="2021-06" db="EMBL/GenBank/DDBJ databases">
        <authorList>
            <person name="Palmer J.M."/>
        </authorList>
    </citation>
    <scope>NUCLEOTIDE SEQUENCE [LARGE SCALE GENOMIC DNA]</scope>
    <source>
        <strain evidence="2 3">CL_MEX2019</strain>
        <tissue evidence="2">Muscle</tissue>
    </source>
</reference>
<protein>
    <submittedName>
        <fullName evidence="2">Uncharacterized protein</fullName>
    </submittedName>
</protein>
<sequence>MGRCEPSPRAAKRVRETEAKGGGVGGRGLGLGCLEGFTGVKATLARANHARPLPAVSACTVTSQSYSVNPNIPVAFSSSVHCNPRYTAFETLPVHGTVLNLLFVVLMKLFILSCPPNVDYLHSYACRNLIRG</sequence>
<evidence type="ECO:0000256" key="1">
    <source>
        <dbReference type="SAM" id="MobiDB-lite"/>
    </source>
</evidence>
<evidence type="ECO:0000313" key="3">
    <source>
        <dbReference type="Proteomes" id="UP001352852"/>
    </source>
</evidence>
<comment type="caution">
    <text evidence="2">The sequence shown here is derived from an EMBL/GenBank/DDBJ whole genome shotgun (WGS) entry which is preliminary data.</text>
</comment>
<accession>A0ABU7DEK2</accession>
<evidence type="ECO:0000313" key="2">
    <source>
        <dbReference type="EMBL" id="MED6273558.1"/>
    </source>
</evidence>
<name>A0ABU7DEK2_9TELE</name>